<accession>A0A8X6F5N9</accession>
<protein>
    <submittedName>
        <fullName evidence="1">Uncharacterized protein</fullName>
    </submittedName>
</protein>
<name>A0A8X6F5N9_TRICU</name>
<dbReference type="Proteomes" id="UP000887116">
    <property type="component" value="Unassembled WGS sequence"/>
</dbReference>
<keyword evidence="2" id="KW-1185">Reference proteome</keyword>
<reference evidence="1" key="1">
    <citation type="submission" date="2020-07" db="EMBL/GenBank/DDBJ databases">
        <title>Multicomponent nature underlies the extraordinary mechanical properties of spider dragline silk.</title>
        <authorList>
            <person name="Kono N."/>
            <person name="Nakamura H."/>
            <person name="Mori M."/>
            <person name="Yoshida Y."/>
            <person name="Ohtoshi R."/>
            <person name="Malay A.D."/>
            <person name="Moran D.A.P."/>
            <person name="Tomita M."/>
            <person name="Numata K."/>
            <person name="Arakawa K."/>
        </authorList>
    </citation>
    <scope>NUCLEOTIDE SEQUENCE</scope>
</reference>
<dbReference type="EMBL" id="BMAO01030896">
    <property type="protein sequence ID" value="GFQ71047.1"/>
    <property type="molecule type" value="Genomic_DNA"/>
</dbReference>
<dbReference type="AlphaFoldDB" id="A0A8X6F5N9"/>
<gene>
    <name evidence="1" type="ORF">TNCT_688761</name>
</gene>
<organism evidence="1 2">
    <name type="scientific">Trichonephila clavata</name>
    <name type="common">Joro spider</name>
    <name type="synonym">Nephila clavata</name>
    <dbReference type="NCBI Taxonomy" id="2740835"/>
    <lineage>
        <taxon>Eukaryota</taxon>
        <taxon>Metazoa</taxon>
        <taxon>Ecdysozoa</taxon>
        <taxon>Arthropoda</taxon>
        <taxon>Chelicerata</taxon>
        <taxon>Arachnida</taxon>
        <taxon>Araneae</taxon>
        <taxon>Araneomorphae</taxon>
        <taxon>Entelegynae</taxon>
        <taxon>Araneoidea</taxon>
        <taxon>Nephilidae</taxon>
        <taxon>Trichonephila</taxon>
    </lineage>
</organism>
<evidence type="ECO:0000313" key="2">
    <source>
        <dbReference type="Proteomes" id="UP000887116"/>
    </source>
</evidence>
<proteinExistence type="predicted"/>
<comment type="caution">
    <text evidence="1">The sequence shown here is derived from an EMBL/GenBank/DDBJ whole genome shotgun (WGS) entry which is preliminary data.</text>
</comment>
<sequence>MIYPLEIFFLFCGIPPIGKKYFNNKNKLSVNISQCANDPHPNTVQNIIPEIGKIVLWMRTKSGVRLHQSAITEANIQVVQETTACSIGKLVQKIALQVNGGPMIRRKCLDLFSPEFKSSKSFRTYP</sequence>
<evidence type="ECO:0000313" key="1">
    <source>
        <dbReference type="EMBL" id="GFQ71047.1"/>
    </source>
</evidence>